<sequence>MTGNLNPPLLTERYNIQDNIGFKELLLFDSSDSLVNKASSVLALIAFLGRVKSLENHCNIYSHLIEQIESIRLSGSDSPDYEGVCLWLAATADEMLALSLGPESLNRKSFCSELFKRRDAGVYCYVLLDKWLVRHEMYLSHLQIAYLCMKVGFKGQYRRINQEFCIELQIKAHTILSENSCFQTIKPSSPRIKKNEKRTNRISLKRAISISLLLIICSTTGSVILSKSEQESYIKHLTKIRTENKTSLHLPSSHSRKEIRDAFYQ</sequence>
<keyword evidence="3" id="KW-1185">Reference proteome</keyword>
<feature type="domain" description="Type IV / VI secretion system DotU" evidence="1">
    <location>
        <begin position="34"/>
        <end position="214"/>
    </location>
</feature>
<gene>
    <name evidence="2" type="ORF">M3P05_02540</name>
</gene>
<dbReference type="Pfam" id="PF09850">
    <property type="entry name" value="DotU"/>
    <property type="match status" value="1"/>
</dbReference>
<reference evidence="2 3" key="1">
    <citation type="submission" date="2022-05" db="EMBL/GenBank/DDBJ databases">
        <authorList>
            <person name="Park J.-S."/>
        </authorList>
    </citation>
    <scope>NUCLEOTIDE SEQUENCE [LARGE SCALE GENOMIC DNA]</scope>
    <source>
        <strain evidence="2 3">2012CJ34-2</strain>
    </source>
</reference>
<evidence type="ECO:0000259" key="1">
    <source>
        <dbReference type="Pfam" id="PF09850"/>
    </source>
</evidence>
<name>A0ABT0PE47_9GAMM</name>
<accession>A0ABT0PE47</accession>
<dbReference type="Gene3D" id="1.25.40.590">
    <property type="entry name" value="Type IV / VI secretion system, DotU"/>
    <property type="match status" value="1"/>
</dbReference>
<dbReference type="InterPro" id="IPR017732">
    <property type="entry name" value="T4/T6SS_DotU"/>
</dbReference>
<protein>
    <submittedName>
        <fullName evidence="2">DotU family type IV/VI secretion system protein</fullName>
    </submittedName>
</protein>
<evidence type="ECO:0000313" key="2">
    <source>
        <dbReference type="EMBL" id="MCL6268828.1"/>
    </source>
</evidence>
<dbReference type="Proteomes" id="UP001203338">
    <property type="component" value="Unassembled WGS sequence"/>
</dbReference>
<evidence type="ECO:0000313" key="3">
    <source>
        <dbReference type="Proteomes" id="UP001203338"/>
    </source>
</evidence>
<dbReference type="EMBL" id="JAMFLX010000002">
    <property type="protein sequence ID" value="MCL6268828.1"/>
    <property type="molecule type" value="Genomic_DNA"/>
</dbReference>
<dbReference type="InterPro" id="IPR038522">
    <property type="entry name" value="T4/T6SS_DotU_sf"/>
</dbReference>
<proteinExistence type="predicted"/>
<comment type="caution">
    <text evidence="2">The sequence shown here is derived from an EMBL/GenBank/DDBJ whole genome shotgun (WGS) entry which is preliminary data.</text>
</comment>
<organism evidence="2 3">
    <name type="scientific">Parendozoicomonas callyspongiae</name>
    <dbReference type="NCBI Taxonomy" id="2942213"/>
    <lineage>
        <taxon>Bacteria</taxon>
        <taxon>Pseudomonadati</taxon>
        <taxon>Pseudomonadota</taxon>
        <taxon>Gammaproteobacteria</taxon>
        <taxon>Oceanospirillales</taxon>
        <taxon>Endozoicomonadaceae</taxon>
        <taxon>Parendozoicomonas</taxon>
    </lineage>
</organism>
<dbReference type="RefSeq" id="WP_249697658.1">
    <property type="nucleotide sequence ID" value="NZ_JAMFLX010000002.1"/>
</dbReference>